<dbReference type="OrthoDB" id="9805017at2"/>
<sequence>MKRSINTCTPLLLLLLGLFSWGCDTFEEDVIPVSFHEFKLFPDEVYMFKNNDTVRLMLLPLVNDSLKAAVSVTYGQPRHGQVAPGIYVGEEYETFYIPATDFWGTDSLTYTVCSDAICKTEKIVIHVEESIDFSTCVEALGADSLETTSNTPKEIKIFANDSFCNFLPFAPVTIQPQHGTLRFYDYPGSYKNPTFIYTPNRNFVGEDAFTYSVDFKSGMQQMQVKIKVKAQ</sequence>
<dbReference type="Pfam" id="PF17963">
    <property type="entry name" value="Big_9"/>
    <property type="match status" value="1"/>
</dbReference>
<dbReference type="AlphaFoldDB" id="A0A1I7JH07"/>
<evidence type="ECO:0000313" key="2">
    <source>
        <dbReference type="EMBL" id="SFU84453.1"/>
    </source>
</evidence>
<feature type="chain" id="PRO_5010286139" evidence="1">
    <location>
        <begin position="23"/>
        <end position="231"/>
    </location>
</feature>
<organism evidence="2 3">
    <name type="scientific">Pontibacter akesuensis</name>
    <dbReference type="NCBI Taxonomy" id="388950"/>
    <lineage>
        <taxon>Bacteria</taxon>
        <taxon>Pseudomonadati</taxon>
        <taxon>Bacteroidota</taxon>
        <taxon>Cytophagia</taxon>
        <taxon>Cytophagales</taxon>
        <taxon>Hymenobacteraceae</taxon>
        <taxon>Pontibacter</taxon>
    </lineage>
</organism>
<keyword evidence="1" id="KW-0732">Signal</keyword>
<evidence type="ECO:0000256" key="1">
    <source>
        <dbReference type="SAM" id="SignalP"/>
    </source>
</evidence>
<protein>
    <submittedName>
        <fullName evidence="2">Uncharacterized protein</fullName>
    </submittedName>
</protein>
<feature type="signal peptide" evidence="1">
    <location>
        <begin position="1"/>
        <end position="22"/>
    </location>
</feature>
<dbReference type="Gene3D" id="2.60.40.3440">
    <property type="match status" value="2"/>
</dbReference>
<proteinExistence type="predicted"/>
<reference evidence="3" key="1">
    <citation type="submission" date="2016-10" db="EMBL/GenBank/DDBJ databases">
        <authorList>
            <person name="Varghese N."/>
        </authorList>
    </citation>
    <scope>NUCLEOTIDE SEQUENCE [LARGE SCALE GENOMIC DNA]</scope>
    <source>
        <strain evidence="3">DSM 18820</strain>
    </source>
</reference>
<name>A0A1I7JH07_9BACT</name>
<dbReference type="EMBL" id="FPCA01000003">
    <property type="protein sequence ID" value="SFU84453.1"/>
    <property type="molecule type" value="Genomic_DNA"/>
</dbReference>
<accession>A0A1I7JH07</accession>
<dbReference type="STRING" id="388950.GCA_001611675_02203"/>
<dbReference type="Proteomes" id="UP000182491">
    <property type="component" value="Unassembled WGS sequence"/>
</dbReference>
<gene>
    <name evidence="2" type="ORF">SAMN04487941_2861</name>
</gene>
<dbReference type="RefSeq" id="WP_068838168.1">
    <property type="nucleotide sequence ID" value="NZ_BMXC01000003.1"/>
</dbReference>
<evidence type="ECO:0000313" key="3">
    <source>
        <dbReference type="Proteomes" id="UP000182491"/>
    </source>
</evidence>
<keyword evidence="3" id="KW-1185">Reference proteome</keyword>